<dbReference type="SMART" id="SM00862">
    <property type="entry name" value="Trans_reg_C"/>
    <property type="match status" value="1"/>
</dbReference>
<reference evidence="8" key="1">
    <citation type="journal article" date="2019" name="Int. J. Syst. Evol. Microbiol.">
        <title>The Global Catalogue of Microorganisms (GCM) 10K type strain sequencing project: providing services to taxonomists for standard genome sequencing and annotation.</title>
        <authorList>
            <consortium name="The Broad Institute Genomics Platform"/>
            <consortium name="The Broad Institute Genome Sequencing Center for Infectious Disease"/>
            <person name="Wu L."/>
            <person name="Ma J."/>
        </authorList>
    </citation>
    <scope>NUCLEOTIDE SEQUENCE [LARGE SCALE GENOMIC DNA]</scope>
    <source>
        <strain evidence="8">JCM 31037</strain>
    </source>
</reference>
<dbReference type="EMBL" id="JBHTMP010000126">
    <property type="protein sequence ID" value="MFD1326156.1"/>
    <property type="molecule type" value="Genomic_DNA"/>
</dbReference>
<feature type="DNA-binding region" description="OmpR/PhoB-type" evidence="5">
    <location>
        <begin position="1"/>
        <end position="99"/>
    </location>
</feature>
<proteinExistence type="inferred from homology"/>
<evidence type="ECO:0000259" key="6">
    <source>
        <dbReference type="PROSITE" id="PS51755"/>
    </source>
</evidence>
<keyword evidence="2" id="KW-0805">Transcription regulation</keyword>
<gene>
    <name evidence="7" type="ORF">ACFQ4H_34270</name>
</gene>
<keyword evidence="4" id="KW-0804">Transcription</keyword>
<dbReference type="InterPro" id="IPR001867">
    <property type="entry name" value="OmpR/PhoB-type_DNA-bd"/>
</dbReference>
<dbReference type="SUPFAM" id="SSF48452">
    <property type="entry name" value="TPR-like"/>
    <property type="match status" value="1"/>
</dbReference>
<dbReference type="InterPro" id="IPR051677">
    <property type="entry name" value="AfsR-DnrI-RedD_regulator"/>
</dbReference>
<evidence type="ECO:0000256" key="1">
    <source>
        <dbReference type="ARBA" id="ARBA00005820"/>
    </source>
</evidence>
<dbReference type="Pfam" id="PF00486">
    <property type="entry name" value="Trans_reg_C"/>
    <property type="match status" value="1"/>
</dbReference>
<dbReference type="InterPro" id="IPR005158">
    <property type="entry name" value="BTAD"/>
</dbReference>
<dbReference type="Gene3D" id="1.25.40.10">
    <property type="entry name" value="Tetratricopeptide repeat domain"/>
    <property type="match status" value="1"/>
</dbReference>
<dbReference type="PANTHER" id="PTHR35807:SF1">
    <property type="entry name" value="TRANSCRIPTIONAL REGULATOR REDD"/>
    <property type="match status" value="1"/>
</dbReference>
<sequence length="266" mass="28676">MDVRLGVLGPVAAWDGTGAEISLKGPRHREVLARLIVARGRVVPVDLLADDLWEAPPEGAVGAIRTFVGALRRALEPDRPPRTPPRMIVTVGPGYALRAGPDAVDAWRFEKAVEAGEPPARLLPVLDSALSLWRGPAYAEFTEAPWARPERTRLTELRLRAVERRAQALLDLGRAAEAVPDLDAHAHGHPWREEGWRLLALALYRAGRQADALAVLRGARTALAEQLGLDPGPGLRELEADILRQADLLAGPVDAAARVWASATAA</sequence>
<comment type="similarity">
    <text evidence="1">Belongs to the AfsR/DnrI/RedD regulatory family.</text>
</comment>
<dbReference type="Gene3D" id="1.10.10.10">
    <property type="entry name" value="Winged helix-like DNA-binding domain superfamily/Winged helix DNA-binding domain"/>
    <property type="match status" value="1"/>
</dbReference>
<dbReference type="Proteomes" id="UP001597260">
    <property type="component" value="Unassembled WGS sequence"/>
</dbReference>
<evidence type="ECO:0000313" key="8">
    <source>
        <dbReference type="Proteomes" id="UP001597260"/>
    </source>
</evidence>
<evidence type="ECO:0000256" key="3">
    <source>
        <dbReference type="ARBA" id="ARBA00023125"/>
    </source>
</evidence>
<dbReference type="Pfam" id="PF03704">
    <property type="entry name" value="BTAD"/>
    <property type="match status" value="1"/>
</dbReference>
<evidence type="ECO:0000256" key="2">
    <source>
        <dbReference type="ARBA" id="ARBA00023015"/>
    </source>
</evidence>
<keyword evidence="3 5" id="KW-0238">DNA-binding</keyword>
<organism evidence="7 8">
    <name type="scientific">Micromonospora sonneratiae</name>
    <dbReference type="NCBI Taxonomy" id="1184706"/>
    <lineage>
        <taxon>Bacteria</taxon>
        <taxon>Bacillati</taxon>
        <taxon>Actinomycetota</taxon>
        <taxon>Actinomycetes</taxon>
        <taxon>Micromonosporales</taxon>
        <taxon>Micromonosporaceae</taxon>
        <taxon>Micromonospora</taxon>
    </lineage>
</organism>
<dbReference type="CDD" id="cd15831">
    <property type="entry name" value="BTAD"/>
    <property type="match status" value="1"/>
</dbReference>
<feature type="domain" description="OmpR/PhoB-type" evidence="6">
    <location>
        <begin position="1"/>
        <end position="99"/>
    </location>
</feature>
<dbReference type="SUPFAM" id="SSF46894">
    <property type="entry name" value="C-terminal effector domain of the bipartite response regulators"/>
    <property type="match status" value="1"/>
</dbReference>
<protein>
    <submittedName>
        <fullName evidence="7">BTAD domain-containing putative transcriptional regulator</fullName>
    </submittedName>
</protein>
<dbReference type="PROSITE" id="PS51755">
    <property type="entry name" value="OMPR_PHOB"/>
    <property type="match status" value="1"/>
</dbReference>
<dbReference type="PANTHER" id="PTHR35807">
    <property type="entry name" value="TRANSCRIPTIONAL REGULATOR REDD-RELATED"/>
    <property type="match status" value="1"/>
</dbReference>
<evidence type="ECO:0000256" key="4">
    <source>
        <dbReference type="ARBA" id="ARBA00023163"/>
    </source>
</evidence>
<evidence type="ECO:0000256" key="5">
    <source>
        <dbReference type="PROSITE-ProRule" id="PRU01091"/>
    </source>
</evidence>
<dbReference type="InterPro" id="IPR011990">
    <property type="entry name" value="TPR-like_helical_dom_sf"/>
</dbReference>
<evidence type="ECO:0000313" key="7">
    <source>
        <dbReference type="EMBL" id="MFD1326156.1"/>
    </source>
</evidence>
<dbReference type="RefSeq" id="WP_377579354.1">
    <property type="nucleotide sequence ID" value="NZ_JBHTMP010000126.1"/>
</dbReference>
<feature type="non-terminal residue" evidence="7">
    <location>
        <position position="266"/>
    </location>
</feature>
<keyword evidence="8" id="KW-1185">Reference proteome</keyword>
<dbReference type="InterPro" id="IPR016032">
    <property type="entry name" value="Sig_transdc_resp-reg_C-effctor"/>
</dbReference>
<comment type="caution">
    <text evidence="7">The sequence shown here is derived from an EMBL/GenBank/DDBJ whole genome shotgun (WGS) entry which is preliminary data.</text>
</comment>
<name>A0ABW3YRW3_9ACTN</name>
<dbReference type="InterPro" id="IPR036388">
    <property type="entry name" value="WH-like_DNA-bd_sf"/>
</dbReference>
<accession>A0ABW3YRW3</accession>
<dbReference type="SMART" id="SM01043">
    <property type="entry name" value="BTAD"/>
    <property type="match status" value="1"/>
</dbReference>